<gene>
    <name evidence="2" type="ORF">GNLVRS02_ARAD1C45144g</name>
</gene>
<feature type="region of interest" description="Disordered" evidence="1">
    <location>
        <begin position="82"/>
        <end position="117"/>
    </location>
</feature>
<accession>A0A060T9J2</accession>
<dbReference type="EMBL" id="HG937693">
    <property type="protein sequence ID" value="CDP35861.1"/>
    <property type="molecule type" value="Genomic_DNA"/>
</dbReference>
<dbReference type="AlphaFoldDB" id="A0A060T9J2"/>
<reference evidence="2" key="2">
    <citation type="submission" date="2014-06" db="EMBL/GenBank/DDBJ databases">
        <title>The complete genome of Blastobotrys (Arxula) adeninivorans LS3 - a yeast of biotechnological interest.</title>
        <authorList>
            <person name="Kunze G."/>
            <person name="Gaillardin C."/>
            <person name="Czernicka M."/>
            <person name="Durrens P."/>
            <person name="Martin T."/>
            <person name="Boer E."/>
            <person name="Gabaldon T."/>
            <person name="Cruz J."/>
            <person name="Talla E."/>
            <person name="Marck C."/>
            <person name="Goffeau A."/>
            <person name="Barbe V."/>
            <person name="Baret P."/>
            <person name="Baronian K."/>
            <person name="Beier S."/>
            <person name="Bleykasten C."/>
            <person name="Bode R."/>
            <person name="Casaregola S."/>
            <person name="Despons L."/>
            <person name="Fairhead C."/>
            <person name="Giersberg M."/>
            <person name="Gierski P."/>
            <person name="Hahnel U."/>
            <person name="Hartmann A."/>
            <person name="Jankowska D."/>
            <person name="Jubin C."/>
            <person name="Jung P."/>
            <person name="Lafontaine I."/>
            <person name="Leh-Louis V."/>
            <person name="Lemaire M."/>
            <person name="Marcet-Houben M."/>
            <person name="Mascher M."/>
            <person name="Morel G."/>
            <person name="Richard G.-F."/>
            <person name="Riechen J."/>
            <person name="Sacerdot C."/>
            <person name="Sarkar A."/>
            <person name="Savel G."/>
            <person name="Schacherer J."/>
            <person name="Sherman D."/>
            <person name="Straub M.-L."/>
            <person name="Stein N."/>
            <person name="Thierry A."/>
            <person name="Trautwein-Schult A."/>
            <person name="Westhof E."/>
            <person name="Worch S."/>
            <person name="Dujon B."/>
            <person name="Souciet J.-L."/>
            <person name="Wincker P."/>
            <person name="Scholz U."/>
            <person name="Neuveglise N."/>
        </authorList>
    </citation>
    <scope>NUCLEOTIDE SEQUENCE</scope>
    <source>
        <strain evidence="2">LS3</strain>
    </source>
</reference>
<sequence length="117" mass="13541">MFRSSFRGARSIAPKLRRLQSTYDEPQYTFWGSLGNPITKIFLTGTVTYFGLLLTWYQMDKSLMQSEMDQKISQLKSEIQTSAATQKESRDQAAIAEQADEPKKTTTTNKVTKWFWK</sequence>
<reference evidence="2" key="1">
    <citation type="submission" date="2014-02" db="EMBL/GenBank/DDBJ databases">
        <authorList>
            <person name="Genoscope - CEA"/>
        </authorList>
    </citation>
    <scope>NUCLEOTIDE SEQUENCE</scope>
    <source>
        <strain evidence="2">LS3</strain>
    </source>
</reference>
<name>A0A060T9J2_BLAAD</name>
<proteinExistence type="predicted"/>
<evidence type="ECO:0000313" key="2">
    <source>
        <dbReference type="EMBL" id="CDP35861.1"/>
    </source>
</evidence>
<evidence type="ECO:0000256" key="1">
    <source>
        <dbReference type="SAM" id="MobiDB-lite"/>
    </source>
</evidence>
<feature type="compositionally biased region" description="Low complexity" evidence="1">
    <location>
        <begin position="105"/>
        <end position="117"/>
    </location>
</feature>
<protein>
    <submittedName>
        <fullName evidence="2">ARAD1C45144p</fullName>
    </submittedName>
</protein>
<organism evidence="2">
    <name type="scientific">Blastobotrys adeninivorans</name>
    <name type="common">Yeast</name>
    <name type="synonym">Arxula adeninivorans</name>
    <dbReference type="NCBI Taxonomy" id="409370"/>
    <lineage>
        <taxon>Eukaryota</taxon>
        <taxon>Fungi</taxon>
        <taxon>Dikarya</taxon>
        <taxon>Ascomycota</taxon>
        <taxon>Saccharomycotina</taxon>
        <taxon>Dipodascomycetes</taxon>
        <taxon>Dipodascales</taxon>
        <taxon>Trichomonascaceae</taxon>
        <taxon>Blastobotrys</taxon>
    </lineage>
</organism>